<dbReference type="RefSeq" id="WP_109688521.1">
    <property type="nucleotide sequence ID" value="NZ_QGGL01000006.1"/>
</dbReference>
<dbReference type="AlphaFoldDB" id="A0A316DB89"/>
<organism evidence="2 3">
    <name type="scientific">Tumebacillus permanentifrigoris</name>
    <dbReference type="NCBI Taxonomy" id="378543"/>
    <lineage>
        <taxon>Bacteria</taxon>
        <taxon>Bacillati</taxon>
        <taxon>Bacillota</taxon>
        <taxon>Bacilli</taxon>
        <taxon>Bacillales</taxon>
        <taxon>Alicyclobacillaceae</taxon>
        <taxon>Tumebacillus</taxon>
    </lineage>
</organism>
<dbReference type="OrthoDB" id="2381940at2"/>
<accession>A0A316DB89</accession>
<evidence type="ECO:0000256" key="1">
    <source>
        <dbReference type="SAM" id="Phobius"/>
    </source>
</evidence>
<comment type="caution">
    <text evidence="2">The sequence shown here is derived from an EMBL/GenBank/DDBJ whole genome shotgun (WGS) entry which is preliminary data.</text>
</comment>
<reference evidence="2 3" key="1">
    <citation type="submission" date="2018-05" db="EMBL/GenBank/DDBJ databases">
        <title>Genomic Encyclopedia of Type Strains, Phase IV (KMG-IV): sequencing the most valuable type-strain genomes for metagenomic binning, comparative biology and taxonomic classification.</title>
        <authorList>
            <person name="Goeker M."/>
        </authorList>
    </citation>
    <scope>NUCLEOTIDE SEQUENCE [LARGE SCALE GENOMIC DNA]</scope>
    <source>
        <strain evidence="2 3">DSM 18773</strain>
    </source>
</reference>
<feature type="transmembrane region" description="Helical" evidence="1">
    <location>
        <begin position="7"/>
        <end position="27"/>
    </location>
</feature>
<dbReference type="InterPro" id="IPR019649">
    <property type="entry name" value="DUF2512"/>
</dbReference>
<evidence type="ECO:0000313" key="3">
    <source>
        <dbReference type="Proteomes" id="UP000245634"/>
    </source>
</evidence>
<feature type="transmembrane region" description="Helical" evidence="1">
    <location>
        <begin position="33"/>
        <end position="54"/>
    </location>
</feature>
<proteinExistence type="predicted"/>
<protein>
    <submittedName>
        <fullName evidence="2">Uncharacterized protein DUF2512</fullName>
    </submittedName>
</protein>
<sequence>MNQALGLIVKLIGTFAAVYFVALFFPLHGYMNIFHALILSIVITLIGFVTDLVVPTALNNIVAIAVDFVMAAVVVKLGSNLFLNMYVNLYFALFVGLTVALVEFFYHAKFVRKAKM</sequence>
<dbReference type="EMBL" id="QGGL01000006">
    <property type="protein sequence ID" value="PWK13970.1"/>
    <property type="molecule type" value="Genomic_DNA"/>
</dbReference>
<dbReference type="Proteomes" id="UP000245634">
    <property type="component" value="Unassembled WGS sequence"/>
</dbReference>
<dbReference type="Pfam" id="PF10710">
    <property type="entry name" value="DUF2512"/>
    <property type="match status" value="1"/>
</dbReference>
<keyword evidence="3" id="KW-1185">Reference proteome</keyword>
<name>A0A316DB89_9BACL</name>
<gene>
    <name evidence="2" type="ORF">C7459_106268</name>
</gene>
<keyword evidence="1" id="KW-0472">Membrane</keyword>
<keyword evidence="1" id="KW-0812">Transmembrane</keyword>
<feature type="transmembrane region" description="Helical" evidence="1">
    <location>
        <begin position="61"/>
        <end position="83"/>
    </location>
</feature>
<feature type="transmembrane region" description="Helical" evidence="1">
    <location>
        <begin position="89"/>
        <end position="106"/>
    </location>
</feature>
<keyword evidence="1" id="KW-1133">Transmembrane helix</keyword>
<evidence type="ECO:0000313" key="2">
    <source>
        <dbReference type="EMBL" id="PWK13970.1"/>
    </source>
</evidence>